<dbReference type="PROSITE" id="PS00012">
    <property type="entry name" value="PHOSPHOPANTETHEINE"/>
    <property type="match status" value="1"/>
</dbReference>
<comment type="cofactor">
    <cofactor evidence="1">
        <name>pantetheine 4'-phosphate</name>
        <dbReference type="ChEBI" id="CHEBI:47942"/>
    </cofactor>
</comment>
<protein>
    <submittedName>
        <fullName evidence="6">Condensation domain-containing protein</fullName>
    </submittedName>
</protein>
<reference evidence="6" key="1">
    <citation type="submission" date="2024-05" db="EMBL/GenBank/DDBJ databases">
        <authorList>
            <person name="Cai S.Y."/>
            <person name="Jin L.M."/>
            <person name="Li H.R."/>
        </authorList>
    </citation>
    <scope>NUCLEOTIDE SEQUENCE</scope>
    <source>
        <strain evidence="6">A5-74</strain>
    </source>
</reference>
<keyword evidence="3" id="KW-0597">Phosphoprotein</keyword>
<accession>A0AAU8DQZ5</accession>
<evidence type="ECO:0000256" key="3">
    <source>
        <dbReference type="ARBA" id="ARBA00022553"/>
    </source>
</evidence>
<dbReference type="GO" id="GO:0009366">
    <property type="term" value="C:enterobactin synthetase complex"/>
    <property type="evidence" value="ECO:0007669"/>
    <property type="project" value="TreeGrafter"/>
</dbReference>
<feature type="compositionally biased region" description="Pro residues" evidence="4">
    <location>
        <begin position="485"/>
        <end position="498"/>
    </location>
</feature>
<dbReference type="InterPro" id="IPR009081">
    <property type="entry name" value="PP-bd_ACP"/>
</dbReference>
<dbReference type="PANTHER" id="PTHR45527:SF1">
    <property type="entry name" value="FATTY ACID SYNTHASE"/>
    <property type="match status" value="1"/>
</dbReference>
<dbReference type="InterPro" id="IPR023213">
    <property type="entry name" value="CAT-like_dom_sf"/>
</dbReference>
<feature type="domain" description="Carrier" evidence="5">
    <location>
        <begin position="525"/>
        <end position="602"/>
    </location>
</feature>
<dbReference type="Gene3D" id="3.30.559.10">
    <property type="entry name" value="Chloramphenicol acetyltransferase-like domain"/>
    <property type="match status" value="1"/>
</dbReference>
<dbReference type="InterPro" id="IPR001242">
    <property type="entry name" value="Condensation_dom"/>
</dbReference>
<dbReference type="EMBL" id="CP159218">
    <property type="protein sequence ID" value="XCG64223.1"/>
    <property type="molecule type" value="Genomic_DNA"/>
</dbReference>
<dbReference type="GO" id="GO:0008610">
    <property type="term" value="P:lipid biosynthetic process"/>
    <property type="evidence" value="ECO:0007669"/>
    <property type="project" value="UniProtKB-ARBA"/>
</dbReference>
<dbReference type="CDD" id="cd19531">
    <property type="entry name" value="LCL_NRPS-like"/>
    <property type="match status" value="1"/>
</dbReference>
<proteinExistence type="predicted"/>
<name>A0AAU8DQZ5_9ACTN</name>
<dbReference type="AlphaFoldDB" id="A0AAU8DQZ5"/>
<organism evidence="6">
    <name type="scientific">Nakamurella sp. A5-74</name>
    <dbReference type="NCBI Taxonomy" id="3158264"/>
    <lineage>
        <taxon>Bacteria</taxon>
        <taxon>Bacillati</taxon>
        <taxon>Actinomycetota</taxon>
        <taxon>Actinomycetes</taxon>
        <taxon>Nakamurellales</taxon>
        <taxon>Nakamurellaceae</taxon>
        <taxon>Nakamurella</taxon>
    </lineage>
</organism>
<dbReference type="GO" id="GO:0005829">
    <property type="term" value="C:cytosol"/>
    <property type="evidence" value="ECO:0007669"/>
    <property type="project" value="TreeGrafter"/>
</dbReference>
<dbReference type="GO" id="GO:0047527">
    <property type="term" value="F:2,3-dihydroxybenzoate-serine ligase activity"/>
    <property type="evidence" value="ECO:0007669"/>
    <property type="project" value="TreeGrafter"/>
</dbReference>
<dbReference type="GO" id="GO:0009239">
    <property type="term" value="P:enterobactin biosynthetic process"/>
    <property type="evidence" value="ECO:0007669"/>
    <property type="project" value="TreeGrafter"/>
</dbReference>
<feature type="compositionally biased region" description="Low complexity" evidence="4">
    <location>
        <begin position="474"/>
        <end position="484"/>
    </location>
</feature>
<dbReference type="PANTHER" id="PTHR45527">
    <property type="entry name" value="NONRIBOSOMAL PEPTIDE SYNTHETASE"/>
    <property type="match status" value="1"/>
</dbReference>
<evidence type="ECO:0000259" key="5">
    <source>
        <dbReference type="PROSITE" id="PS50075"/>
    </source>
</evidence>
<dbReference type="SUPFAM" id="SSF47336">
    <property type="entry name" value="ACP-like"/>
    <property type="match status" value="1"/>
</dbReference>
<dbReference type="Pfam" id="PF00550">
    <property type="entry name" value="PP-binding"/>
    <property type="match status" value="1"/>
</dbReference>
<dbReference type="GO" id="GO:0043041">
    <property type="term" value="P:amino acid activation for nonribosomal peptide biosynthetic process"/>
    <property type="evidence" value="ECO:0007669"/>
    <property type="project" value="TreeGrafter"/>
</dbReference>
<dbReference type="RefSeq" id="WP_353649836.1">
    <property type="nucleotide sequence ID" value="NZ_CP159218.1"/>
</dbReference>
<feature type="region of interest" description="Disordered" evidence="4">
    <location>
        <begin position="474"/>
        <end position="522"/>
    </location>
</feature>
<evidence type="ECO:0000313" key="6">
    <source>
        <dbReference type="EMBL" id="XCG64223.1"/>
    </source>
</evidence>
<dbReference type="Gene3D" id="1.10.1200.10">
    <property type="entry name" value="ACP-like"/>
    <property type="match status" value="1"/>
</dbReference>
<gene>
    <name evidence="6" type="ORF">ABLG96_02415</name>
</gene>
<dbReference type="SUPFAM" id="SSF52777">
    <property type="entry name" value="CoA-dependent acyltransferases"/>
    <property type="match status" value="2"/>
</dbReference>
<dbReference type="InterPro" id="IPR036736">
    <property type="entry name" value="ACP-like_sf"/>
</dbReference>
<dbReference type="SMART" id="SM00823">
    <property type="entry name" value="PKS_PP"/>
    <property type="match status" value="1"/>
</dbReference>
<evidence type="ECO:0000256" key="2">
    <source>
        <dbReference type="ARBA" id="ARBA00022450"/>
    </source>
</evidence>
<dbReference type="GO" id="GO:0031177">
    <property type="term" value="F:phosphopantetheine binding"/>
    <property type="evidence" value="ECO:0007669"/>
    <property type="project" value="InterPro"/>
</dbReference>
<dbReference type="InterPro" id="IPR006162">
    <property type="entry name" value="Ppantetheine_attach_site"/>
</dbReference>
<keyword evidence="2" id="KW-0596">Phosphopantetheine</keyword>
<feature type="compositionally biased region" description="Low complexity" evidence="4">
    <location>
        <begin position="499"/>
        <end position="522"/>
    </location>
</feature>
<dbReference type="PROSITE" id="PS50075">
    <property type="entry name" value="CARRIER"/>
    <property type="match status" value="1"/>
</dbReference>
<sequence length="630" mass="67585">MSTDTDIGPTTAGIVRTAPTVPIRVRAAGEDFEVPASAAQERMWFASHVSADRALYHIYDELLWGPVGTATESPAAGTASAIDTLTAAWTTIVERHESLRTTVHRREQELLQHVHTEIGVEIPVWDLGALPDDRRMDGLRILAHGLLDAPLELDTPPPWRLAIARVSDDDWRMILSIHHAVADGASLLIIRGELTELIAAATTARAPQLPASPLQYVDYSEWQRTGMATELAALDDFWDATLDGLPAVHNIPTDFPRPDERTFAAADVYRRLDAELSSTFSQFAAEHRSSDFMVLCSAFLAVLHGWSGSTDLVVGLPVTGRNRPELDRVIGMFVNMVVLRVPIAGDPTFTELLELARGNILEVLEHQQMPFQRLVRRHAARAGQAVPPLYQIGFNHLAMAQRATVTSAEDDIGCEVGLDGFGRLGLRIEYNTALFREETAVQLADDLTDTLAAVCADPSIRLSQLPLRRRITGATAAGSSATPSPKAPSPTPPSPTAPSPTALSPGGTPAGSDAPAAFDAPDGAAVLSPTEELVAATWREVLPEQGRDLGADDEFFACGGHSLLALRVIARIREAAGVDLSIAEFFADTTVRGVGAVLERALIAEIAALSDEETGQRLSVEAATAPGSDR</sequence>
<evidence type="ECO:0000256" key="1">
    <source>
        <dbReference type="ARBA" id="ARBA00001957"/>
    </source>
</evidence>
<evidence type="ECO:0000256" key="4">
    <source>
        <dbReference type="SAM" id="MobiDB-lite"/>
    </source>
</evidence>
<dbReference type="Gene3D" id="3.30.559.30">
    <property type="entry name" value="Nonribosomal peptide synthetase, condensation domain"/>
    <property type="match status" value="1"/>
</dbReference>
<dbReference type="Pfam" id="PF00668">
    <property type="entry name" value="Condensation"/>
    <property type="match status" value="1"/>
</dbReference>
<dbReference type="InterPro" id="IPR020806">
    <property type="entry name" value="PKS_PP-bd"/>
</dbReference>